<sequence length="416" mass="47459">MIRSFWIFLLQTLFLITPLFAFDVKVSESEFCIDNKPNTLVFTITHTADEEFQTITGIDNLGVLTNTIESSETETILVVAIDNNAITADLHQVKIDLLNTVTTVITSQTTVIDVFGKVERTVNFNRFSDLVYHCDYVSINFTTEGDTLTDELVLVYVDDRFYKEQKLTIDGKIGTLEDLRIDRPLEDTLRIELFLESSRDNQCLNRIQVQDEALENIAPVSQGVIDENYTVSTDYYGMTTFSSNSLNSDRQQWEVYENGELIGSNMLFDNEDFIYVFPTSNFSKDGNESFKRYDVVIIATDASGAVNCPEGINKDTLSNIEVPYFPRVKVPTAVSKRSNFNEDGSYRLLIRNRVEIQAFDIQIFDTSNQLVFESDDYNFVFGDDEAFNSSLYNAKIFIHYEDGLVERLNTSFIVTP</sequence>
<proteinExistence type="predicted"/>
<dbReference type="Proteomes" id="UP000576082">
    <property type="component" value="Unassembled WGS sequence"/>
</dbReference>
<dbReference type="RefSeq" id="WP_169657633.1">
    <property type="nucleotide sequence ID" value="NZ_JABANE010000040.1"/>
</dbReference>
<dbReference type="EMBL" id="JABANE010000040">
    <property type="protein sequence ID" value="NME69356.1"/>
    <property type="molecule type" value="Genomic_DNA"/>
</dbReference>
<dbReference type="AlphaFoldDB" id="A0A7X9XA72"/>
<comment type="caution">
    <text evidence="1">The sequence shown here is derived from an EMBL/GenBank/DDBJ whole genome shotgun (WGS) entry which is preliminary data.</text>
</comment>
<keyword evidence="2" id="KW-1185">Reference proteome</keyword>
<evidence type="ECO:0000313" key="2">
    <source>
        <dbReference type="Proteomes" id="UP000576082"/>
    </source>
</evidence>
<protein>
    <submittedName>
        <fullName evidence="1">Uncharacterized protein</fullName>
    </submittedName>
</protein>
<accession>A0A7X9XA72</accession>
<name>A0A7X9XA72_9BACT</name>
<organism evidence="1 2">
    <name type="scientific">Flammeovirga aprica JL-4</name>
    <dbReference type="NCBI Taxonomy" id="694437"/>
    <lineage>
        <taxon>Bacteria</taxon>
        <taxon>Pseudomonadati</taxon>
        <taxon>Bacteroidota</taxon>
        <taxon>Cytophagia</taxon>
        <taxon>Cytophagales</taxon>
        <taxon>Flammeovirgaceae</taxon>
        <taxon>Flammeovirga</taxon>
    </lineage>
</organism>
<gene>
    <name evidence="1" type="ORF">HHU12_15375</name>
</gene>
<evidence type="ECO:0000313" key="1">
    <source>
        <dbReference type="EMBL" id="NME69356.1"/>
    </source>
</evidence>
<reference evidence="1 2" key="1">
    <citation type="submission" date="2020-04" db="EMBL/GenBank/DDBJ databases">
        <title>Flammeovirga sp. SR4, a novel species isolated from seawater.</title>
        <authorList>
            <person name="Wang X."/>
        </authorList>
    </citation>
    <scope>NUCLEOTIDE SEQUENCE [LARGE SCALE GENOMIC DNA]</scope>
    <source>
        <strain evidence="1 2">ATCC 23126</strain>
    </source>
</reference>